<comment type="subcellular location">
    <subcellularLocation>
        <location evidence="1">Membrane</location>
        <topology evidence="1">Single-pass type II membrane protein</topology>
    </subcellularLocation>
</comment>
<keyword evidence="4" id="KW-0202">Cytokine</keyword>
<keyword evidence="8 11" id="KW-0472">Membrane</keyword>
<dbReference type="Proteomes" id="UP000319801">
    <property type="component" value="Unassembled WGS sequence"/>
</dbReference>
<keyword evidence="5 11" id="KW-0812">Transmembrane</keyword>
<reference evidence="13 14" key="1">
    <citation type="journal article" date="2019" name="Genome Biol. Evol.">
        <title>Whole-Genome Sequencing of the Giant Devil Catfish, Bagarius yarrelli.</title>
        <authorList>
            <person name="Jiang W."/>
            <person name="Lv Y."/>
            <person name="Cheng L."/>
            <person name="Yang K."/>
            <person name="Chao B."/>
            <person name="Wang X."/>
            <person name="Li Y."/>
            <person name="Pan X."/>
            <person name="You X."/>
            <person name="Zhang Y."/>
            <person name="Yang J."/>
            <person name="Li J."/>
            <person name="Zhang X."/>
            <person name="Liu S."/>
            <person name="Sun C."/>
            <person name="Yang J."/>
            <person name="Shi Q."/>
        </authorList>
    </citation>
    <scope>NUCLEOTIDE SEQUENCE [LARGE SCALE GENOMIC DNA]</scope>
    <source>
        <strain evidence="13">JWS20170419001</strain>
        <tissue evidence="13">Muscle</tissue>
    </source>
</reference>
<evidence type="ECO:0000256" key="4">
    <source>
        <dbReference type="ARBA" id="ARBA00022514"/>
    </source>
</evidence>
<gene>
    <name evidence="13" type="ORF">Baya_2454</name>
</gene>
<dbReference type="PANTHER" id="PTHR11471">
    <property type="entry name" value="TUMOR NECROSIS FACTOR FAMILY MEMBER"/>
    <property type="match status" value="1"/>
</dbReference>
<comment type="caution">
    <text evidence="13">The sequence shown here is derived from an EMBL/GenBank/DDBJ whole genome shotgun (WGS) entry which is preliminary data.</text>
</comment>
<dbReference type="GO" id="GO:0005164">
    <property type="term" value="F:tumor necrosis factor receptor binding"/>
    <property type="evidence" value="ECO:0007669"/>
    <property type="project" value="InterPro"/>
</dbReference>
<dbReference type="InterPro" id="IPR008983">
    <property type="entry name" value="Tumour_necrosis_fac-like_dom"/>
</dbReference>
<dbReference type="CDD" id="cd00184">
    <property type="entry name" value="TNF"/>
    <property type="match status" value="1"/>
</dbReference>
<dbReference type="PRINTS" id="PR01234">
    <property type="entry name" value="TNECROSISFCT"/>
</dbReference>
<sequence>MDSNSQVVLDVDASQVMFVREKATSASRVWRMCGVLLATALCAAAAVCFTVNKTQNKPDETQAEIKHSLRQISESAKAAIHLSGNYNFHFSNTSMKWTDDEDQSFASGLKLEDNHIKILRNGLYFVYSQASYHLICASDNEDSDSQVVHISHTVSRWSDSFNSWKPLLSATRSACEQTQDGYSSHWFGAIYLGAAFKLEAGDKLRTDMYTKLLSNIESASGKTFFGAFSL</sequence>
<dbReference type="PANTHER" id="PTHR11471:SF23">
    <property type="entry name" value="TUMOR NECROSIS FACTOR"/>
    <property type="match status" value="1"/>
</dbReference>
<dbReference type="GO" id="GO:0006955">
    <property type="term" value="P:immune response"/>
    <property type="evidence" value="ECO:0007669"/>
    <property type="project" value="InterPro"/>
</dbReference>
<protein>
    <recommendedName>
        <fullName evidence="3">Tumor necrosis factor</fullName>
    </recommendedName>
    <alternativeName>
        <fullName evidence="10">TNF-alpha</fullName>
    </alternativeName>
</protein>
<evidence type="ECO:0000256" key="9">
    <source>
        <dbReference type="ARBA" id="ARBA00023157"/>
    </source>
</evidence>
<dbReference type="OrthoDB" id="9940698at2759"/>
<proteinExistence type="inferred from homology"/>
<organism evidence="13 14">
    <name type="scientific">Bagarius yarrelli</name>
    <name type="common">Goonch</name>
    <name type="synonym">Bagrus yarrelli</name>
    <dbReference type="NCBI Taxonomy" id="175774"/>
    <lineage>
        <taxon>Eukaryota</taxon>
        <taxon>Metazoa</taxon>
        <taxon>Chordata</taxon>
        <taxon>Craniata</taxon>
        <taxon>Vertebrata</taxon>
        <taxon>Euteleostomi</taxon>
        <taxon>Actinopterygii</taxon>
        <taxon>Neopterygii</taxon>
        <taxon>Teleostei</taxon>
        <taxon>Ostariophysi</taxon>
        <taxon>Siluriformes</taxon>
        <taxon>Sisoridae</taxon>
        <taxon>Sisorinae</taxon>
        <taxon>Bagarius</taxon>
    </lineage>
</organism>
<keyword evidence="7 11" id="KW-1133">Transmembrane helix</keyword>
<comment type="similarity">
    <text evidence="2">Belongs to the tumor necrosis factor family.</text>
</comment>
<name>A0A556TP01_BAGYA</name>
<evidence type="ECO:0000256" key="3">
    <source>
        <dbReference type="ARBA" id="ARBA00013893"/>
    </source>
</evidence>
<evidence type="ECO:0000259" key="12">
    <source>
        <dbReference type="PROSITE" id="PS50049"/>
    </source>
</evidence>
<dbReference type="AlphaFoldDB" id="A0A556TP01"/>
<keyword evidence="6" id="KW-0735">Signal-anchor</keyword>
<evidence type="ECO:0000256" key="11">
    <source>
        <dbReference type="SAM" id="Phobius"/>
    </source>
</evidence>
<dbReference type="InterPro" id="IPR006053">
    <property type="entry name" value="TNF"/>
</dbReference>
<dbReference type="GO" id="GO:0005125">
    <property type="term" value="F:cytokine activity"/>
    <property type="evidence" value="ECO:0007669"/>
    <property type="project" value="UniProtKB-KW"/>
</dbReference>
<dbReference type="GO" id="GO:0005615">
    <property type="term" value="C:extracellular space"/>
    <property type="evidence" value="ECO:0007669"/>
    <property type="project" value="UniProtKB-KW"/>
</dbReference>
<dbReference type="EMBL" id="VCAZ01000008">
    <property type="protein sequence ID" value="TSK28267.1"/>
    <property type="molecule type" value="Genomic_DNA"/>
</dbReference>
<feature type="transmembrane region" description="Helical" evidence="11">
    <location>
        <begin position="29"/>
        <end position="51"/>
    </location>
</feature>
<dbReference type="SUPFAM" id="SSF49842">
    <property type="entry name" value="TNF-like"/>
    <property type="match status" value="1"/>
</dbReference>
<evidence type="ECO:0000256" key="10">
    <source>
        <dbReference type="ARBA" id="ARBA00029751"/>
    </source>
</evidence>
<dbReference type="InterPro" id="IPR006052">
    <property type="entry name" value="TNF_dom"/>
</dbReference>
<accession>A0A556TP01</accession>
<keyword evidence="9" id="KW-1015">Disulfide bond</keyword>
<evidence type="ECO:0000256" key="1">
    <source>
        <dbReference type="ARBA" id="ARBA00004606"/>
    </source>
</evidence>
<evidence type="ECO:0000256" key="6">
    <source>
        <dbReference type="ARBA" id="ARBA00022968"/>
    </source>
</evidence>
<evidence type="ECO:0000313" key="13">
    <source>
        <dbReference type="EMBL" id="TSK28267.1"/>
    </source>
</evidence>
<evidence type="ECO:0000256" key="7">
    <source>
        <dbReference type="ARBA" id="ARBA00022989"/>
    </source>
</evidence>
<keyword evidence="14" id="KW-1185">Reference proteome</keyword>
<dbReference type="Gene3D" id="2.60.120.40">
    <property type="match status" value="1"/>
</dbReference>
<feature type="domain" description="THD" evidence="12">
    <location>
        <begin position="78"/>
        <end position="230"/>
    </location>
</feature>
<dbReference type="PROSITE" id="PS50049">
    <property type="entry name" value="THD_2"/>
    <property type="match status" value="1"/>
</dbReference>
<evidence type="ECO:0000256" key="2">
    <source>
        <dbReference type="ARBA" id="ARBA00008670"/>
    </source>
</evidence>
<evidence type="ECO:0000256" key="5">
    <source>
        <dbReference type="ARBA" id="ARBA00022692"/>
    </source>
</evidence>
<dbReference type="Pfam" id="PF00229">
    <property type="entry name" value="TNF"/>
    <property type="match status" value="1"/>
</dbReference>
<dbReference type="GO" id="GO:0016020">
    <property type="term" value="C:membrane"/>
    <property type="evidence" value="ECO:0007669"/>
    <property type="project" value="UniProtKB-SubCell"/>
</dbReference>
<evidence type="ECO:0000313" key="14">
    <source>
        <dbReference type="Proteomes" id="UP000319801"/>
    </source>
</evidence>
<dbReference type="SMART" id="SM00207">
    <property type="entry name" value="TNF"/>
    <property type="match status" value="1"/>
</dbReference>
<evidence type="ECO:0000256" key="8">
    <source>
        <dbReference type="ARBA" id="ARBA00023136"/>
    </source>
</evidence>